<organism evidence="1 2">
    <name type="scientific">Anoxybacteroides rupiense</name>
    <dbReference type="NCBI Taxonomy" id="311460"/>
    <lineage>
        <taxon>Bacteria</taxon>
        <taxon>Bacillati</taxon>
        <taxon>Bacillota</taxon>
        <taxon>Bacilli</taxon>
        <taxon>Bacillales</taxon>
        <taxon>Anoxybacillaceae</taxon>
        <taxon>Anoxybacteroides</taxon>
    </lineage>
</organism>
<proteinExistence type="predicted"/>
<accession>A0ABD5ISP1</accession>
<evidence type="ECO:0000313" key="2">
    <source>
        <dbReference type="Proteomes" id="UP001339962"/>
    </source>
</evidence>
<comment type="caution">
    <text evidence="1">The sequence shown here is derived from an EMBL/GenBank/DDBJ whole genome shotgun (WGS) entry which is preliminary data.</text>
</comment>
<dbReference type="AlphaFoldDB" id="A0ABD5ISP1"/>
<gene>
    <name evidence="1" type="ORF">P9850_05475</name>
</gene>
<name>A0ABD5ISP1_9BACL</name>
<protein>
    <submittedName>
        <fullName evidence="1">Uncharacterized protein</fullName>
    </submittedName>
</protein>
<reference evidence="1 2" key="1">
    <citation type="submission" date="2023-03" db="EMBL/GenBank/DDBJ databases">
        <title>Bacillus Genome Sequencing.</title>
        <authorList>
            <person name="Dunlap C."/>
        </authorList>
    </citation>
    <scope>NUCLEOTIDE SEQUENCE [LARGE SCALE GENOMIC DNA]</scope>
    <source>
        <strain evidence="1 2">NRS-38</strain>
    </source>
</reference>
<dbReference type="Proteomes" id="UP001339962">
    <property type="component" value="Unassembled WGS sequence"/>
</dbReference>
<evidence type="ECO:0000313" key="1">
    <source>
        <dbReference type="EMBL" id="MED5051312.1"/>
    </source>
</evidence>
<dbReference type="EMBL" id="JARTLI010000005">
    <property type="protein sequence ID" value="MED5051312.1"/>
    <property type="molecule type" value="Genomic_DNA"/>
</dbReference>
<dbReference type="RefSeq" id="WP_156450546.1">
    <property type="nucleotide sequence ID" value="NZ_JARTLI010000005.1"/>
</dbReference>
<sequence length="56" mass="6355">MKETKTILMSDSLVFSMPVEPSQEPFVDLAYFDPDIAVDPVFANRSDYFSFVSACR</sequence>